<reference evidence="1" key="1">
    <citation type="submission" date="2023-11" db="EMBL/GenBank/DDBJ databases">
        <authorList>
            <person name="Poullet M."/>
        </authorList>
    </citation>
    <scope>NUCLEOTIDE SEQUENCE</scope>
    <source>
        <strain evidence="1">E1834</strain>
    </source>
</reference>
<protein>
    <submittedName>
        <fullName evidence="1">Uncharacterized protein</fullName>
    </submittedName>
</protein>
<comment type="caution">
    <text evidence="1">The sequence shown here is derived from an EMBL/GenBank/DDBJ whole genome shotgun (WGS) entry which is preliminary data.</text>
</comment>
<name>A0ACB0Y8A9_MELEN</name>
<gene>
    <name evidence="1" type="ORF">MENTE1834_LOCUS8944</name>
</gene>
<organism evidence="1 2">
    <name type="scientific">Meloidogyne enterolobii</name>
    <name type="common">Root-knot nematode worm</name>
    <name type="synonym">Meloidogyne mayaguensis</name>
    <dbReference type="NCBI Taxonomy" id="390850"/>
    <lineage>
        <taxon>Eukaryota</taxon>
        <taxon>Metazoa</taxon>
        <taxon>Ecdysozoa</taxon>
        <taxon>Nematoda</taxon>
        <taxon>Chromadorea</taxon>
        <taxon>Rhabditida</taxon>
        <taxon>Tylenchina</taxon>
        <taxon>Tylenchomorpha</taxon>
        <taxon>Tylenchoidea</taxon>
        <taxon>Meloidogynidae</taxon>
        <taxon>Meloidogyninae</taxon>
        <taxon>Meloidogyne</taxon>
    </lineage>
</organism>
<dbReference type="EMBL" id="CAVMJV010000008">
    <property type="protein sequence ID" value="CAK5036164.1"/>
    <property type="molecule type" value="Genomic_DNA"/>
</dbReference>
<evidence type="ECO:0000313" key="1">
    <source>
        <dbReference type="EMBL" id="CAK5036164.1"/>
    </source>
</evidence>
<sequence>MIILRSWLEHLFNCAFEDAYFNKIIFNPKLISLLFDNDKTIPPHFHIHRPIIDAGNTTIKNIFEFALNHLKISGGLGVSFVDVDNSEQYIDMIFNILINEGNKLPKVYLAICGLTRLYYLIVEHIITSKDCSKMVADINLDYVCVTTNFKLNERAKKVEIKTLKYNKDTKFQLGNIYNSKVKFEFYNQEGGDGAYIMINLMK</sequence>
<keyword evidence="2" id="KW-1185">Reference proteome</keyword>
<evidence type="ECO:0000313" key="2">
    <source>
        <dbReference type="Proteomes" id="UP001497535"/>
    </source>
</evidence>
<accession>A0ACB0Y8A9</accession>
<dbReference type="Proteomes" id="UP001497535">
    <property type="component" value="Unassembled WGS sequence"/>
</dbReference>
<proteinExistence type="predicted"/>